<dbReference type="GeneID" id="85194936"/>
<reference evidence="2 3" key="1">
    <citation type="submission" date="2023-07" db="EMBL/GenBank/DDBJ databases">
        <title>Closed genoem sequence of Methanomicrococcus sp. Hf6.</title>
        <authorList>
            <person name="Poehlein A."/>
            <person name="Protasov E."/>
            <person name="Platt K."/>
            <person name="Reeh H."/>
            <person name="Daniel R."/>
            <person name="Brune A."/>
        </authorList>
    </citation>
    <scope>NUCLEOTIDE SEQUENCE [LARGE SCALE GENOMIC DNA]</scope>
    <source>
        <strain evidence="2 3">Hf6</strain>
    </source>
</reference>
<keyword evidence="3" id="KW-1185">Reference proteome</keyword>
<evidence type="ECO:0000256" key="1">
    <source>
        <dbReference type="SAM" id="Phobius"/>
    </source>
</evidence>
<dbReference type="Proteomes" id="UP001302978">
    <property type="component" value="Chromosome"/>
</dbReference>
<keyword evidence="1" id="KW-0812">Transmembrane</keyword>
<keyword evidence="1" id="KW-0472">Membrane</keyword>
<gene>
    <name evidence="2" type="ORF">MmiHf6_04470</name>
</gene>
<feature type="transmembrane region" description="Helical" evidence="1">
    <location>
        <begin position="40"/>
        <end position="60"/>
    </location>
</feature>
<dbReference type="EMBL" id="CP131059">
    <property type="protein sequence ID" value="WNY23144.1"/>
    <property type="molecule type" value="Genomic_DNA"/>
</dbReference>
<accession>A0AA96UYW0</accession>
<dbReference type="AlphaFoldDB" id="A0AA96UYW0"/>
<evidence type="ECO:0000313" key="3">
    <source>
        <dbReference type="Proteomes" id="UP001302978"/>
    </source>
</evidence>
<feature type="transmembrane region" description="Helical" evidence="1">
    <location>
        <begin position="6"/>
        <end position="28"/>
    </location>
</feature>
<dbReference type="KEGG" id="mehf:MmiHf6_04470"/>
<evidence type="ECO:0000313" key="2">
    <source>
        <dbReference type="EMBL" id="WNY23144.1"/>
    </source>
</evidence>
<keyword evidence="1" id="KW-1133">Transmembrane helix</keyword>
<organism evidence="2 3">
    <name type="scientific">Methanimicrococcus hongohii</name>
    <dbReference type="NCBI Taxonomy" id="3028295"/>
    <lineage>
        <taxon>Archaea</taxon>
        <taxon>Methanobacteriati</taxon>
        <taxon>Methanobacteriota</taxon>
        <taxon>Stenosarchaea group</taxon>
        <taxon>Methanomicrobia</taxon>
        <taxon>Methanosarcinales</taxon>
        <taxon>Methanosarcinaceae</taxon>
        <taxon>Methanimicrococcus</taxon>
    </lineage>
</organism>
<protein>
    <submittedName>
        <fullName evidence="2">Uncharacterized protein</fullName>
    </submittedName>
</protein>
<name>A0AA96UYW0_9EURY</name>
<sequence>MDENTILTAFSILLIFWFIIFIAREIFLSSRGRKVSAEKQLYFGLIFSIAASLLLTLYLASLQNAFNFNFILLTFAGVFVLWILPVFIALIIYFVYFKTKRYEFKEAPEIDKKAETLKKYNESFNSENKK</sequence>
<proteinExistence type="predicted"/>
<dbReference type="RefSeq" id="WP_316558153.1">
    <property type="nucleotide sequence ID" value="NZ_CP131059.1"/>
</dbReference>
<feature type="transmembrane region" description="Helical" evidence="1">
    <location>
        <begin position="66"/>
        <end position="96"/>
    </location>
</feature>